<dbReference type="EMBL" id="PRLG01000029">
    <property type="protein sequence ID" value="PYY25853.1"/>
    <property type="molecule type" value="Genomic_DNA"/>
</dbReference>
<dbReference type="AlphaFoldDB" id="A0A2W0C0T9"/>
<evidence type="ECO:0000313" key="1">
    <source>
        <dbReference type="EMBL" id="PYY25853.1"/>
    </source>
</evidence>
<protein>
    <submittedName>
        <fullName evidence="1">Uncharacterized protein</fullName>
    </submittedName>
</protein>
<gene>
    <name evidence="1" type="ORF">PIL02S_05222</name>
</gene>
<dbReference type="Proteomes" id="UP000247459">
    <property type="component" value="Unassembled WGS sequence"/>
</dbReference>
<dbReference type="OrthoDB" id="1730189at2"/>
<proteinExistence type="predicted"/>
<organism evidence="1 2">
    <name type="scientific">Paenibacillus illinoisensis</name>
    <dbReference type="NCBI Taxonomy" id="59845"/>
    <lineage>
        <taxon>Bacteria</taxon>
        <taxon>Bacillati</taxon>
        <taxon>Bacillota</taxon>
        <taxon>Bacilli</taxon>
        <taxon>Bacillales</taxon>
        <taxon>Paenibacillaceae</taxon>
        <taxon>Paenibacillus</taxon>
    </lineage>
</organism>
<sequence>MDKKNKVPQIVIVLILALFVGYGISANKEGTSSHVSSSSPVTPFKFTASAMKKSLIDGGYKVRNERLKTLDAYVGIYEQDKLEVRFDIYHTRDNDQIDWVEVLVDSSGYIDLNNLDAPTNPKVVEATTKAAAQVYKFPFFSKDSEEFKTLIAWVDSNASKATKQGKIIETKIGDLYFTMYGQPYMRFLEITTKPKE</sequence>
<accession>A0A2W0C0T9</accession>
<reference evidence="1 2" key="1">
    <citation type="submission" date="2018-01" db="EMBL/GenBank/DDBJ databases">
        <title>Genome sequence of the PGP bacterium Paenibacillus illinoisensis E3.</title>
        <authorList>
            <person name="Rolli E."/>
            <person name="Marasco R."/>
            <person name="Bessem C."/>
            <person name="Michoud G."/>
            <person name="Gaiarsa S."/>
            <person name="Borin S."/>
            <person name="Daffonchio D."/>
        </authorList>
    </citation>
    <scope>NUCLEOTIDE SEQUENCE [LARGE SCALE GENOMIC DNA]</scope>
    <source>
        <strain evidence="1 2">E3</strain>
    </source>
</reference>
<evidence type="ECO:0000313" key="2">
    <source>
        <dbReference type="Proteomes" id="UP000247459"/>
    </source>
</evidence>
<name>A0A2W0C0T9_9BACL</name>
<comment type="caution">
    <text evidence="1">The sequence shown here is derived from an EMBL/GenBank/DDBJ whole genome shotgun (WGS) entry which is preliminary data.</text>
</comment>
<dbReference type="RefSeq" id="WP_110821991.1">
    <property type="nucleotide sequence ID" value="NZ_PRLG01000029.1"/>
</dbReference>